<dbReference type="PANTHER" id="PTHR14594">
    <property type="entry name" value="CENTROSOMAL PROTEIN OF 70 KDA"/>
    <property type="match status" value="1"/>
</dbReference>
<gene>
    <name evidence="11" type="primary">CEP70</name>
</gene>
<accession>A0A8D0HFV8</accession>
<feature type="coiled-coil region" evidence="9">
    <location>
        <begin position="249"/>
        <end position="276"/>
    </location>
</feature>
<name>A0A8D0HFV8_SPHPU</name>
<dbReference type="OMA" id="ACQQYLQ"/>
<keyword evidence="6 9" id="KW-0175">Coiled coil</keyword>
<comment type="subcellular location">
    <subcellularLocation>
        <location evidence="1">Cytoplasm</location>
        <location evidence="1">Cytoskeleton</location>
        <location evidence="1">Microtubule organizing center</location>
        <location evidence="1">Centrosome</location>
    </subcellularLocation>
</comment>
<sequence length="633" mass="73440">MKAAAQELLTMMAEGALNLVLSSNAPADAVTTTSNTAHKPTEEHNWDAMGYQHEQAEWENLNKLLRRHGLKPVSLAKPRSSGNLSDMVVLDKHSSLGIRIALKSLMEDTERQRKMMRGLIEDNHRLRDEVRLERDRASRQEQRASDLESVVENVQSKIRQLEDESIAKACRQQSHVKELQKDQEASQMKDHQQKQKLLEQEETIVRLQKELCKIGREEQERVATQKKMFCQFCKRAPKCLLDQQFLCLIDYYESQIKHMKKELRKYKKDVDHVQGEAKDKEEFSNLDATPNYRALLTSFQNQFIETKVRNEQLLCENTNLKKELETRATAQELKLYRQQVKRLEKILKRDTKSHENTREEKMKEQRESESITEDHRDEVCRKYLQVLSSIDAVLSSPRRASLVIYKQSKGPVRNWPKVNGQDCGFEYLPPTIEMWADQLMALKDVHRSLKKLLLELLPWHAEDPPDNTECIRIEDLLFIVDTILEEVENKEKNGQVPSLHTLHAIISHFQKLFDVTSLNGVYPRMNEVYTKLGEMTNAMRNLHDLLELDNCAPPSVLVNTVGKLCNIVKENVTGQVEQLLGTQDIQSIINKLEEHNDFFPAFQAFTQDLLHVLEVRNLDDILPAVRRLKLQSS</sequence>
<organism evidence="11 12">
    <name type="scientific">Sphenodon punctatus</name>
    <name type="common">Tuatara</name>
    <name type="synonym">Hatteria punctata</name>
    <dbReference type="NCBI Taxonomy" id="8508"/>
    <lineage>
        <taxon>Eukaryota</taxon>
        <taxon>Metazoa</taxon>
        <taxon>Chordata</taxon>
        <taxon>Craniata</taxon>
        <taxon>Vertebrata</taxon>
        <taxon>Euteleostomi</taxon>
        <taxon>Lepidosauria</taxon>
        <taxon>Sphenodontia</taxon>
        <taxon>Sphenodontidae</taxon>
        <taxon>Sphenodon</taxon>
    </lineage>
</organism>
<reference evidence="11" key="1">
    <citation type="submission" date="2025-08" db="UniProtKB">
        <authorList>
            <consortium name="Ensembl"/>
        </authorList>
    </citation>
    <scope>IDENTIFICATION</scope>
</reference>
<evidence type="ECO:0000256" key="9">
    <source>
        <dbReference type="SAM" id="Coils"/>
    </source>
</evidence>
<evidence type="ECO:0000313" key="12">
    <source>
        <dbReference type="Proteomes" id="UP000694392"/>
    </source>
</evidence>
<evidence type="ECO:0000256" key="6">
    <source>
        <dbReference type="ARBA" id="ARBA00023054"/>
    </source>
</evidence>
<feature type="region of interest" description="Disordered" evidence="10">
    <location>
        <begin position="347"/>
        <end position="373"/>
    </location>
</feature>
<evidence type="ECO:0000256" key="3">
    <source>
        <dbReference type="ARBA" id="ARBA00018408"/>
    </source>
</evidence>
<dbReference type="GO" id="GO:0070507">
    <property type="term" value="P:regulation of microtubule cytoskeleton organization"/>
    <property type="evidence" value="ECO:0007669"/>
    <property type="project" value="InterPro"/>
</dbReference>
<evidence type="ECO:0000256" key="5">
    <source>
        <dbReference type="ARBA" id="ARBA00022803"/>
    </source>
</evidence>
<comment type="subunit">
    <text evidence="2">Directly interacts with tubulin-gamma; this interaction determines centrosomal localization.</text>
</comment>
<dbReference type="GO" id="GO:0060271">
    <property type="term" value="P:cilium assembly"/>
    <property type="evidence" value="ECO:0007669"/>
    <property type="project" value="InterPro"/>
</dbReference>
<keyword evidence="7" id="KW-0206">Cytoskeleton</keyword>
<feature type="coiled-coil region" evidence="9">
    <location>
        <begin position="123"/>
        <end position="201"/>
    </location>
</feature>
<protein>
    <recommendedName>
        <fullName evidence="3">Centrosomal protein of 70 kDa</fullName>
    </recommendedName>
</protein>
<evidence type="ECO:0000256" key="8">
    <source>
        <dbReference type="ARBA" id="ARBA00025273"/>
    </source>
</evidence>
<dbReference type="Ensembl" id="ENSSPUT00000022531.1">
    <property type="protein sequence ID" value="ENSSPUP00000021127.1"/>
    <property type="gene ID" value="ENSSPUG00000016260.1"/>
</dbReference>
<dbReference type="GO" id="GO:0042802">
    <property type="term" value="F:identical protein binding"/>
    <property type="evidence" value="ECO:0007669"/>
    <property type="project" value="Ensembl"/>
</dbReference>
<evidence type="ECO:0000256" key="7">
    <source>
        <dbReference type="ARBA" id="ARBA00023212"/>
    </source>
</evidence>
<keyword evidence="4" id="KW-0963">Cytoplasm</keyword>
<dbReference type="GO" id="GO:0005813">
    <property type="term" value="C:centrosome"/>
    <property type="evidence" value="ECO:0007669"/>
    <property type="project" value="UniProtKB-SubCell"/>
</dbReference>
<evidence type="ECO:0000256" key="1">
    <source>
        <dbReference type="ARBA" id="ARBA00004300"/>
    </source>
</evidence>
<evidence type="ECO:0000313" key="11">
    <source>
        <dbReference type="Ensembl" id="ENSSPUP00000021127.1"/>
    </source>
</evidence>
<dbReference type="AlphaFoldDB" id="A0A8D0HFV8"/>
<comment type="function">
    <text evidence="8">Plays a role in the organization of both preexisting and nascent microtubules in interphase cells. During mitosis, required for the organization and orientation of the mitotic spindle.</text>
</comment>
<evidence type="ECO:0000256" key="2">
    <source>
        <dbReference type="ARBA" id="ARBA00011832"/>
    </source>
</evidence>
<reference evidence="11" key="2">
    <citation type="submission" date="2025-09" db="UniProtKB">
        <authorList>
            <consortium name="Ensembl"/>
        </authorList>
    </citation>
    <scope>IDENTIFICATION</scope>
</reference>
<evidence type="ECO:0000256" key="4">
    <source>
        <dbReference type="ARBA" id="ARBA00022490"/>
    </source>
</evidence>
<dbReference type="Proteomes" id="UP000694392">
    <property type="component" value="Unplaced"/>
</dbReference>
<dbReference type="PANTHER" id="PTHR14594:SF1">
    <property type="entry name" value="CENTROSOMAL PROTEIN OF 70 KDA"/>
    <property type="match status" value="1"/>
</dbReference>
<dbReference type="InterPro" id="IPR037692">
    <property type="entry name" value="CEP70"/>
</dbReference>
<evidence type="ECO:0000256" key="10">
    <source>
        <dbReference type="SAM" id="MobiDB-lite"/>
    </source>
</evidence>
<dbReference type="GO" id="GO:0043015">
    <property type="term" value="F:gamma-tubulin binding"/>
    <property type="evidence" value="ECO:0007669"/>
    <property type="project" value="InterPro"/>
</dbReference>
<keyword evidence="5" id="KW-0802">TPR repeat</keyword>
<proteinExistence type="predicted"/>
<keyword evidence="12" id="KW-1185">Reference proteome</keyword>
<dbReference type="GeneTree" id="ENSGT00390000009029"/>